<evidence type="ECO:0000256" key="1">
    <source>
        <dbReference type="ARBA" id="ARBA00005098"/>
    </source>
</evidence>
<protein>
    <recommendedName>
        <fullName evidence="3 13">Arginase</fullName>
        <ecNumber evidence="2 13">3.5.3.1</ecNumber>
    </recommendedName>
</protein>
<feature type="compositionally biased region" description="Basic and acidic residues" evidence="14">
    <location>
        <begin position="56"/>
        <end position="66"/>
    </location>
</feature>
<keyword evidence="5 13" id="KW-0056">Arginine metabolism</keyword>
<keyword evidence="16" id="KW-1185">Reference proteome</keyword>
<evidence type="ECO:0000256" key="13">
    <source>
        <dbReference type="RuleBase" id="RU361159"/>
    </source>
</evidence>
<comment type="similarity">
    <text evidence="11 12">Belongs to the arginase family.</text>
</comment>
<keyword evidence="7 12" id="KW-0378">Hydrolase</keyword>
<evidence type="ECO:0000256" key="7">
    <source>
        <dbReference type="ARBA" id="ARBA00022801"/>
    </source>
</evidence>
<dbReference type="EMBL" id="JAZGQO010000007">
    <property type="protein sequence ID" value="KAK6180642.1"/>
    <property type="molecule type" value="Genomic_DNA"/>
</dbReference>
<evidence type="ECO:0000256" key="8">
    <source>
        <dbReference type="ARBA" id="ARBA00023211"/>
    </source>
</evidence>
<comment type="pathway">
    <text evidence="1 13">Nitrogen metabolism; urea cycle; L-ornithine and urea from L-arginine: step 1/1.</text>
</comment>
<dbReference type="InterPro" id="IPR006035">
    <property type="entry name" value="Ureohydrolase"/>
</dbReference>
<keyword evidence="6 10" id="KW-0479">Metal-binding</keyword>
<evidence type="ECO:0000256" key="4">
    <source>
        <dbReference type="ARBA" id="ARBA00022436"/>
    </source>
</evidence>
<evidence type="ECO:0000256" key="10">
    <source>
        <dbReference type="PIRSR" id="PIRSR036979-1"/>
    </source>
</evidence>
<dbReference type="InterPro" id="IPR014033">
    <property type="entry name" value="Arginase"/>
</dbReference>
<dbReference type="GO" id="GO:0030145">
    <property type="term" value="F:manganese ion binding"/>
    <property type="evidence" value="ECO:0007669"/>
    <property type="project" value="TreeGrafter"/>
</dbReference>
<dbReference type="GO" id="GO:0004053">
    <property type="term" value="F:arginase activity"/>
    <property type="evidence" value="ECO:0007669"/>
    <property type="project" value="UniProtKB-EC"/>
</dbReference>
<feature type="binding site" evidence="10">
    <location>
        <position position="127"/>
    </location>
    <ligand>
        <name>Mn(2+)</name>
        <dbReference type="ChEBI" id="CHEBI:29035"/>
        <label>1</label>
    </ligand>
</feature>
<name>A0AAN8PNW5_PATCE</name>
<dbReference type="InterPro" id="IPR023696">
    <property type="entry name" value="Ureohydrolase_dom_sf"/>
</dbReference>
<evidence type="ECO:0000256" key="9">
    <source>
        <dbReference type="ARBA" id="ARBA00047391"/>
    </source>
</evidence>
<dbReference type="EC" id="3.5.3.1" evidence="2 13"/>
<keyword evidence="8 10" id="KW-0464">Manganese</keyword>
<evidence type="ECO:0000256" key="2">
    <source>
        <dbReference type="ARBA" id="ARBA00012168"/>
    </source>
</evidence>
<gene>
    <name evidence="15" type="ORF">SNE40_008651</name>
</gene>
<organism evidence="15 16">
    <name type="scientific">Patella caerulea</name>
    <name type="common">Rayed Mediterranean limpet</name>
    <dbReference type="NCBI Taxonomy" id="87958"/>
    <lineage>
        <taxon>Eukaryota</taxon>
        <taxon>Metazoa</taxon>
        <taxon>Spiralia</taxon>
        <taxon>Lophotrochozoa</taxon>
        <taxon>Mollusca</taxon>
        <taxon>Gastropoda</taxon>
        <taxon>Patellogastropoda</taxon>
        <taxon>Patelloidea</taxon>
        <taxon>Patellidae</taxon>
        <taxon>Patella</taxon>
    </lineage>
</organism>
<dbReference type="GO" id="GO:0000050">
    <property type="term" value="P:urea cycle"/>
    <property type="evidence" value="ECO:0007669"/>
    <property type="project" value="UniProtKB-KW"/>
</dbReference>
<comment type="caution">
    <text evidence="15">The sequence shown here is derived from an EMBL/GenBank/DDBJ whole genome shotgun (WGS) entry which is preliminary data.</text>
</comment>
<feature type="binding site" evidence="10">
    <location>
        <position position="102"/>
    </location>
    <ligand>
        <name>Mn(2+)</name>
        <dbReference type="ChEBI" id="CHEBI:29035"/>
        <label>1</label>
    </ligand>
</feature>
<dbReference type="GO" id="GO:0005829">
    <property type="term" value="C:cytosol"/>
    <property type="evidence" value="ECO:0007669"/>
    <property type="project" value="TreeGrafter"/>
</dbReference>
<feature type="region of interest" description="Disordered" evidence="14">
    <location>
        <begin position="56"/>
        <end position="76"/>
    </location>
</feature>
<dbReference type="InterPro" id="IPR020855">
    <property type="entry name" value="Ureohydrolase_Mn_BS"/>
</dbReference>
<feature type="binding site" evidence="10">
    <location>
        <position position="235"/>
    </location>
    <ligand>
        <name>Mn(2+)</name>
        <dbReference type="ChEBI" id="CHEBI:29035"/>
        <label>1</label>
    </ligand>
</feature>
<keyword evidence="4 13" id="KW-0835">Urea cycle</keyword>
<dbReference type="NCBIfam" id="TIGR01229">
    <property type="entry name" value="rocF_arginase"/>
    <property type="match status" value="1"/>
</dbReference>
<proteinExistence type="inferred from homology"/>
<dbReference type="PRINTS" id="PR00116">
    <property type="entry name" value="ARGINASE"/>
</dbReference>
<dbReference type="PANTHER" id="PTHR43782">
    <property type="entry name" value="ARGINASE"/>
    <property type="match status" value="1"/>
</dbReference>
<comment type="catalytic activity">
    <reaction evidence="9 13">
        <text>L-arginine + H2O = urea + L-ornithine</text>
        <dbReference type="Rhea" id="RHEA:20569"/>
        <dbReference type="ChEBI" id="CHEBI:15377"/>
        <dbReference type="ChEBI" id="CHEBI:16199"/>
        <dbReference type="ChEBI" id="CHEBI:32682"/>
        <dbReference type="ChEBI" id="CHEBI:46911"/>
        <dbReference type="EC" id="3.5.3.1"/>
    </reaction>
</comment>
<accession>A0AAN8PNW5</accession>
<feature type="binding site" evidence="10">
    <location>
        <position position="129"/>
    </location>
    <ligand>
        <name>Mn(2+)</name>
        <dbReference type="ChEBI" id="CHEBI:29035"/>
        <label>1</label>
    </ligand>
</feature>
<dbReference type="Gene3D" id="3.40.800.10">
    <property type="entry name" value="Ureohydrolase domain"/>
    <property type="match status" value="1"/>
</dbReference>
<sequence>MPRQARSKVGILGIPFSKGQPKGGAEMGPEILRRAGLVSRIKRFDYQVVDHGDIEIESIPGDKPDGNVKNPRSVGRANKKISDKVASIVKSKELCLNLGGDHSIAIGSIHGHCRAEPGLVVVWVDAHADINTPLSSPSGNMHGMPLSLLVKELADRFSPVEGFDWCKPCIHVRDIVYIGLRDVDEGERWIIDQFGIPAYSMQEIDKMGIKEVMHHALKNLDPNGTRPIHLSFDVDGLDPTITPSTGTPVLGGLNIREGQYIMEELANTGRLSAIDIVEVNPLLGSEKDNMVTAETTISVIEKCFGSKRGGYYPASYVFPSL</sequence>
<dbReference type="PROSITE" id="PS01053">
    <property type="entry name" value="ARGINASE_1"/>
    <property type="match status" value="1"/>
</dbReference>
<dbReference type="PIRSF" id="PIRSF036979">
    <property type="entry name" value="Arginase"/>
    <property type="match status" value="1"/>
</dbReference>
<dbReference type="FunFam" id="3.40.800.10:FF:000005">
    <property type="entry name" value="Arginase"/>
    <property type="match status" value="1"/>
</dbReference>
<dbReference type="SUPFAM" id="SSF52768">
    <property type="entry name" value="Arginase/deacetylase"/>
    <property type="match status" value="1"/>
</dbReference>
<dbReference type="GO" id="GO:0010121">
    <property type="term" value="P:L-arginine catabolic process to proline via ornithine"/>
    <property type="evidence" value="ECO:0007669"/>
    <property type="project" value="UniProtKB-ARBA"/>
</dbReference>
<feature type="binding site" evidence="10">
    <location>
        <position position="233"/>
    </location>
    <ligand>
        <name>Mn(2+)</name>
        <dbReference type="ChEBI" id="CHEBI:29035"/>
        <label>1</label>
    </ligand>
</feature>
<dbReference type="AlphaFoldDB" id="A0AAN8PNW5"/>
<feature type="binding site" evidence="10">
    <location>
        <position position="125"/>
    </location>
    <ligand>
        <name>Mn(2+)</name>
        <dbReference type="ChEBI" id="CHEBI:29035"/>
        <label>1</label>
    </ligand>
</feature>
<dbReference type="Pfam" id="PF00491">
    <property type="entry name" value="Arginase"/>
    <property type="match status" value="1"/>
</dbReference>
<dbReference type="GO" id="GO:0005634">
    <property type="term" value="C:nucleus"/>
    <property type="evidence" value="ECO:0007669"/>
    <property type="project" value="TreeGrafter"/>
</dbReference>
<reference evidence="15 16" key="1">
    <citation type="submission" date="2024-01" db="EMBL/GenBank/DDBJ databases">
        <title>The genome of the rayed Mediterranean limpet Patella caerulea (Linnaeus, 1758).</title>
        <authorList>
            <person name="Anh-Thu Weber A."/>
            <person name="Halstead-Nussloch G."/>
        </authorList>
    </citation>
    <scope>NUCLEOTIDE SEQUENCE [LARGE SCALE GENOMIC DNA]</scope>
    <source>
        <strain evidence="15">AATW-2023a</strain>
        <tissue evidence="15">Whole specimen</tissue>
    </source>
</reference>
<comment type="cofactor">
    <cofactor evidence="10 13">
        <name>Mn(2+)</name>
        <dbReference type="ChEBI" id="CHEBI:29035"/>
    </cofactor>
    <text evidence="10 13">Binds 2 manganese ions per subunit.</text>
</comment>
<dbReference type="PROSITE" id="PS51409">
    <property type="entry name" value="ARGINASE_2"/>
    <property type="match status" value="1"/>
</dbReference>
<evidence type="ECO:0000256" key="3">
    <source>
        <dbReference type="ARBA" id="ARBA00018123"/>
    </source>
</evidence>
<evidence type="ECO:0000256" key="11">
    <source>
        <dbReference type="PROSITE-ProRule" id="PRU00742"/>
    </source>
</evidence>
<dbReference type="Proteomes" id="UP001347796">
    <property type="component" value="Unassembled WGS sequence"/>
</dbReference>
<evidence type="ECO:0000256" key="6">
    <source>
        <dbReference type="ARBA" id="ARBA00022723"/>
    </source>
</evidence>
<evidence type="ECO:0000313" key="16">
    <source>
        <dbReference type="Proteomes" id="UP001347796"/>
    </source>
</evidence>
<evidence type="ECO:0000256" key="14">
    <source>
        <dbReference type="SAM" id="MobiDB-lite"/>
    </source>
</evidence>
<evidence type="ECO:0000313" key="15">
    <source>
        <dbReference type="EMBL" id="KAK6180642.1"/>
    </source>
</evidence>
<dbReference type="PANTHER" id="PTHR43782:SF3">
    <property type="entry name" value="ARGINASE"/>
    <property type="match status" value="1"/>
</dbReference>
<evidence type="ECO:0000256" key="12">
    <source>
        <dbReference type="RuleBase" id="RU003684"/>
    </source>
</evidence>
<evidence type="ECO:0000256" key="5">
    <source>
        <dbReference type="ARBA" id="ARBA00022503"/>
    </source>
</evidence>
<dbReference type="CDD" id="cd09989">
    <property type="entry name" value="Arginase"/>
    <property type="match status" value="1"/>
</dbReference>